<proteinExistence type="predicted"/>
<evidence type="ECO:0000313" key="3">
    <source>
        <dbReference type="EMBL" id="GFZ04431.1"/>
    </source>
</evidence>
<sequence length="845" mass="93137">MSQLFGILGTGPRTIRGRPAQTNRDEGPGRGRSKPLRRGDQTKAMTVDKRARRRVVEYIERIRFWRVLVEIDQAKYSTSPKGEEETALWLWASSYEYSDGGSGELSGDDLARFHAERWTLVSPRSRGFGDKQPLERSRATSSGAPLSFGTFRLYYRAIDPAPTSYFLLGRLVNQLSAMSKRLKLSDLAKMMGLRASRSPNRPSQRSARIDIGASGASARPPVISGAGSSARQVLSEALGPQASVMASAATAEKILAGVVLPADKEKVDRLTFDQVVTKFLHVVGQVISKLEARVSDLEKSQSLTQGRIIAAFKESDDFLEAVRGSASSYFGDGFDFCKRQLAKQYPNLGVDLEDVEMDQELLAKEEAEAEKRAAEEEIGVTSSRGLVFSSPWVFQNERSISSRNVSTSSPQSVIAIGWAERRWEFHLQVVGRGDRLDSSRVGRRGWSYKEGSLTTMKSCHTVVCCGSVPRVLNHQGIVVGRCKPLRSSLLKVGEAEYEDACYWIVLNLGRVSCISFLPVINSPRIRASTVIGALVPVLMASSLASKSRIFYSEEELLSRRDGLGARAYPSLVRWGLGVGSSEELYKAGVVLVHDPHLLGHAMYFVMETFQIWNLASVGHGRCSIIQGAASTWSGAKYSTSPKGEEETALWLWASSYEYSDGGSGELSGDDLARFHAERGLVSPRSRGFGDKQPLERSRATSSVKALGRRRLVQTDLKKETWLSLTNFATCKSGVRLCVRDLTEWKSKVPYGQFFPLVIGSVLALDVLSHKLYTDNSETWPPEAVSKKRASAPRFKFGRLPNRIDGDLFTVSPPPSCGRTIPLCILCPYICPSVHMSWIIACSRSV</sequence>
<keyword evidence="1" id="KW-0175">Coiled coil</keyword>
<feature type="region of interest" description="Disordered" evidence="2">
    <location>
        <begin position="1"/>
        <end position="45"/>
    </location>
</feature>
<evidence type="ECO:0000256" key="2">
    <source>
        <dbReference type="SAM" id="MobiDB-lite"/>
    </source>
</evidence>
<organism evidence="3 4">
    <name type="scientific">Actinidia rufa</name>
    <dbReference type="NCBI Taxonomy" id="165716"/>
    <lineage>
        <taxon>Eukaryota</taxon>
        <taxon>Viridiplantae</taxon>
        <taxon>Streptophyta</taxon>
        <taxon>Embryophyta</taxon>
        <taxon>Tracheophyta</taxon>
        <taxon>Spermatophyta</taxon>
        <taxon>Magnoliopsida</taxon>
        <taxon>eudicotyledons</taxon>
        <taxon>Gunneridae</taxon>
        <taxon>Pentapetalae</taxon>
        <taxon>asterids</taxon>
        <taxon>Ericales</taxon>
        <taxon>Actinidiaceae</taxon>
        <taxon>Actinidia</taxon>
    </lineage>
</organism>
<dbReference type="EMBL" id="BJWL01000017">
    <property type="protein sequence ID" value="GFZ04431.1"/>
    <property type="molecule type" value="Genomic_DNA"/>
</dbReference>
<dbReference type="Proteomes" id="UP000585474">
    <property type="component" value="Unassembled WGS sequence"/>
</dbReference>
<evidence type="ECO:0000313" key="4">
    <source>
        <dbReference type="Proteomes" id="UP000585474"/>
    </source>
</evidence>
<accession>A0A7J0G0G7</accession>
<evidence type="ECO:0000256" key="1">
    <source>
        <dbReference type="SAM" id="Coils"/>
    </source>
</evidence>
<keyword evidence="4" id="KW-1185">Reference proteome</keyword>
<name>A0A7J0G0G7_9ERIC</name>
<dbReference type="AlphaFoldDB" id="A0A7J0G0G7"/>
<feature type="coiled-coil region" evidence="1">
    <location>
        <begin position="352"/>
        <end position="384"/>
    </location>
</feature>
<comment type="caution">
    <text evidence="3">The sequence shown here is derived from an EMBL/GenBank/DDBJ whole genome shotgun (WGS) entry which is preliminary data.</text>
</comment>
<protein>
    <submittedName>
        <fullName evidence="3">Uncharacterized protein</fullName>
    </submittedName>
</protein>
<gene>
    <name evidence="3" type="ORF">Acr_17g0000030</name>
</gene>
<reference evidence="3 4" key="1">
    <citation type="submission" date="2019-07" db="EMBL/GenBank/DDBJ databases">
        <title>De Novo Assembly of kiwifruit Actinidia rufa.</title>
        <authorList>
            <person name="Sugita-Konishi S."/>
            <person name="Sato K."/>
            <person name="Mori E."/>
            <person name="Abe Y."/>
            <person name="Kisaki G."/>
            <person name="Hamano K."/>
            <person name="Suezawa K."/>
            <person name="Otani M."/>
            <person name="Fukuda T."/>
            <person name="Manabe T."/>
            <person name="Gomi K."/>
            <person name="Tabuchi M."/>
            <person name="Akimitsu K."/>
            <person name="Kataoka I."/>
        </authorList>
    </citation>
    <scope>NUCLEOTIDE SEQUENCE [LARGE SCALE GENOMIC DNA]</scope>
    <source>
        <strain evidence="4">cv. Fuchu</strain>
    </source>
</reference>